<feature type="binding site" evidence="15">
    <location>
        <position position="176"/>
    </location>
    <ligand>
        <name>FAD</name>
        <dbReference type="ChEBI" id="CHEBI:57692"/>
    </ligand>
</feature>
<evidence type="ECO:0000256" key="14">
    <source>
        <dbReference type="ARBA" id="ARBA00047682"/>
    </source>
</evidence>
<dbReference type="InterPro" id="IPR017927">
    <property type="entry name" value="FAD-bd_FR_type"/>
</dbReference>
<dbReference type="InterPro" id="IPR039261">
    <property type="entry name" value="FNR_nucleotide-bd"/>
</dbReference>
<comment type="function">
    <text evidence="13">May mediate the reduction of outer membrane cytochrome b5.</text>
</comment>
<dbReference type="AlphaFoldDB" id="A0AAN6UZ31"/>
<dbReference type="Proteomes" id="UP001302676">
    <property type="component" value="Unassembled WGS sequence"/>
</dbReference>
<evidence type="ECO:0000256" key="6">
    <source>
        <dbReference type="ARBA" id="ARBA00022787"/>
    </source>
</evidence>
<dbReference type="InterPro" id="IPR001433">
    <property type="entry name" value="OxRdtase_FAD/NAD-bd"/>
</dbReference>
<evidence type="ECO:0000256" key="12">
    <source>
        <dbReference type="ARBA" id="ARBA00023136"/>
    </source>
</evidence>
<feature type="binding site" evidence="15">
    <location>
        <position position="242"/>
    </location>
    <ligand>
        <name>FAD</name>
        <dbReference type="ChEBI" id="CHEBI:57692"/>
    </ligand>
</feature>
<dbReference type="FunFam" id="2.40.30.10:FF:000032">
    <property type="entry name" value="NADH-cytochrome b5 reductase"/>
    <property type="match status" value="1"/>
</dbReference>
<dbReference type="PRINTS" id="PR00371">
    <property type="entry name" value="FPNCR"/>
</dbReference>
<dbReference type="PRINTS" id="PR00406">
    <property type="entry name" value="CYTB5RDTASE"/>
</dbReference>
<keyword evidence="7 15" id="KW-0274">FAD</keyword>
<sequence>MSLFVASRTAFRAAAPLKRQFPVRRYATEPTSADPKPGAPSGGSGGGSNNTLVYTAIAAVFAGAGYYFLGGTNIDKPAAAAKKAEEKVKEATSAAAEKAAATVGSTSAAVKAALTGGDQGWVSLKLEESEIINHNSKRLRFKLPEDDMVSGVHIASAILTKFKPETEGAKPVIRPYTPINDEDAKGYLDLLIKKYPDGPMSTHLHDLVPGQRLDVKGPLPKYPWTANKHEHIALVAGGTGITPMFQLLRAIFNNPADKTKVTLVFGNVTEEDILLKKELSKLENENPRRFRAFYVLDNPPKQWTGGQGFITKDLLKTVLPEPKEENIKVFVCGPPGLMDAISGNKKSPKDQGELKGVLKELGYTPEQVYKF</sequence>
<dbReference type="RefSeq" id="XP_062635243.1">
    <property type="nucleotide sequence ID" value="XM_062784344.1"/>
</dbReference>
<dbReference type="InterPro" id="IPR001834">
    <property type="entry name" value="CBR-like"/>
</dbReference>
<evidence type="ECO:0000256" key="13">
    <source>
        <dbReference type="ARBA" id="ARBA00037464"/>
    </source>
</evidence>
<dbReference type="PANTHER" id="PTHR19370:SF171">
    <property type="entry name" value="NADH-CYTOCHROME B5 REDUCTASE 2"/>
    <property type="match status" value="1"/>
</dbReference>
<keyword evidence="10 16" id="KW-0520">NAD</keyword>
<evidence type="ECO:0000313" key="19">
    <source>
        <dbReference type="Proteomes" id="UP001302676"/>
    </source>
</evidence>
<feature type="binding site" evidence="15">
    <location>
        <position position="200"/>
    </location>
    <ligand>
        <name>FAD</name>
        <dbReference type="ChEBI" id="CHEBI:57692"/>
    </ligand>
</feature>
<comment type="similarity">
    <text evidence="3 16">Belongs to the flavoprotein pyridine nucleotide cytochrome reductase family.</text>
</comment>
<reference evidence="18" key="1">
    <citation type="journal article" date="2023" name="Mol. Phylogenet. Evol.">
        <title>Genome-scale phylogeny and comparative genomics of the fungal order Sordariales.</title>
        <authorList>
            <person name="Hensen N."/>
            <person name="Bonometti L."/>
            <person name="Westerberg I."/>
            <person name="Brannstrom I.O."/>
            <person name="Guillou S."/>
            <person name="Cros-Aarteil S."/>
            <person name="Calhoun S."/>
            <person name="Haridas S."/>
            <person name="Kuo A."/>
            <person name="Mondo S."/>
            <person name="Pangilinan J."/>
            <person name="Riley R."/>
            <person name="LaButti K."/>
            <person name="Andreopoulos B."/>
            <person name="Lipzen A."/>
            <person name="Chen C."/>
            <person name="Yan M."/>
            <person name="Daum C."/>
            <person name="Ng V."/>
            <person name="Clum A."/>
            <person name="Steindorff A."/>
            <person name="Ohm R.A."/>
            <person name="Martin F."/>
            <person name="Silar P."/>
            <person name="Natvig D.O."/>
            <person name="Lalanne C."/>
            <person name="Gautier V."/>
            <person name="Ament-Velasquez S.L."/>
            <person name="Kruys A."/>
            <person name="Hutchinson M.I."/>
            <person name="Powell A.J."/>
            <person name="Barry K."/>
            <person name="Miller A.N."/>
            <person name="Grigoriev I.V."/>
            <person name="Debuchy R."/>
            <person name="Gladieux P."/>
            <person name="Hiltunen Thoren M."/>
            <person name="Johannesson H."/>
        </authorList>
    </citation>
    <scope>NUCLEOTIDE SEQUENCE</scope>
    <source>
        <strain evidence="18">CBS 141.50</strain>
    </source>
</reference>
<keyword evidence="19" id="KW-1185">Reference proteome</keyword>
<evidence type="ECO:0000259" key="17">
    <source>
        <dbReference type="PROSITE" id="PS51384"/>
    </source>
</evidence>
<keyword evidence="12" id="KW-0472">Membrane</keyword>
<evidence type="ECO:0000313" key="18">
    <source>
        <dbReference type="EMBL" id="KAK4141872.1"/>
    </source>
</evidence>
<evidence type="ECO:0000256" key="5">
    <source>
        <dbReference type="ARBA" id="ARBA00022692"/>
    </source>
</evidence>
<feature type="binding site" evidence="15">
    <location>
        <position position="174"/>
    </location>
    <ligand>
        <name>FAD</name>
        <dbReference type="ChEBI" id="CHEBI:57692"/>
    </ligand>
</feature>
<dbReference type="CDD" id="cd06183">
    <property type="entry name" value="cyt_b5_reduct_like"/>
    <property type="match status" value="1"/>
</dbReference>
<comment type="subcellular location">
    <subcellularLocation>
        <location evidence="2">Mitochondrion outer membrane</location>
        <topology evidence="2">Single-pass membrane protein</topology>
    </subcellularLocation>
</comment>
<dbReference type="InterPro" id="IPR001709">
    <property type="entry name" value="Flavoprot_Pyr_Nucl_cyt_Rdtase"/>
</dbReference>
<gene>
    <name evidence="18" type="ORF">C8A04DRAFT_38781</name>
</gene>
<keyword evidence="4 15" id="KW-0285">Flavoprotein</keyword>
<dbReference type="EMBL" id="MU853605">
    <property type="protein sequence ID" value="KAK4141872.1"/>
    <property type="molecule type" value="Genomic_DNA"/>
</dbReference>
<dbReference type="Pfam" id="PF00970">
    <property type="entry name" value="FAD_binding_6"/>
    <property type="match status" value="1"/>
</dbReference>
<keyword evidence="8" id="KW-1133">Transmembrane helix</keyword>
<evidence type="ECO:0000256" key="4">
    <source>
        <dbReference type="ARBA" id="ARBA00022630"/>
    </source>
</evidence>
<dbReference type="EC" id="1.6.2.2" evidence="16"/>
<dbReference type="GO" id="GO:0006696">
    <property type="term" value="P:ergosterol biosynthetic process"/>
    <property type="evidence" value="ECO:0007669"/>
    <property type="project" value="TreeGrafter"/>
</dbReference>
<evidence type="ECO:0000256" key="2">
    <source>
        <dbReference type="ARBA" id="ARBA00004572"/>
    </source>
</evidence>
<keyword evidence="6" id="KW-1000">Mitochondrion outer membrane</keyword>
<dbReference type="GO" id="GO:0005741">
    <property type="term" value="C:mitochondrial outer membrane"/>
    <property type="evidence" value="ECO:0007669"/>
    <property type="project" value="UniProtKB-SubCell"/>
</dbReference>
<dbReference type="GO" id="GO:0090524">
    <property type="term" value="F:cytochrome-b5 reductase activity, acting on NADH"/>
    <property type="evidence" value="ECO:0007669"/>
    <property type="project" value="UniProtKB-EC"/>
</dbReference>
<comment type="caution">
    <text evidence="18">The sequence shown here is derived from an EMBL/GenBank/DDBJ whole genome shotgun (WGS) entry which is preliminary data.</text>
</comment>
<dbReference type="SUPFAM" id="SSF63380">
    <property type="entry name" value="Riboflavin synthase domain-like"/>
    <property type="match status" value="1"/>
</dbReference>
<evidence type="ECO:0000256" key="9">
    <source>
        <dbReference type="ARBA" id="ARBA00023002"/>
    </source>
</evidence>
<evidence type="ECO:0000256" key="8">
    <source>
        <dbReference type="ARBA" id="ARBA00022989"/>
    </source>
</evidence>
<dbReference type="Gene3D" id="3.40.50.80">
    <property type="entry name" value="Nucleotide-binding domain of ferredoxin-NADP reductase (FNR) module"/>
    <property type="match status" value="1"/>
</dbReference>
<comment type="cofactor">
    <cofactor evidence="1 15 16">
        <name>FAD</name>
        <dbReference type="ChEBI" id="CHEBI:57692"/>
    </cofactor>
</comment>
<evidence type="ECO:0000256" key="3">
    <source>
        <dbReference type="ARBA" id="ARBA00006105"/>
    </source>
</evidence>
<evidence type="ECO:0000256" key="1">
    <source>
        <dbReference type="ARBA" id="ARBA00001974"/>
    </source>
</evidence>
<dbReference type="InterPro" id="IPR017938">
    <property type="entry name" value="Riboflavin_synthase-like_b-brl"/>
</dbReference>
<evidence type="ECO:0000256" key="7">
    <source>
        <dbReference type="ARBA" id="ARBA00022827"/>
    </source>
</evidence>
<organism evidence="18 19">
    <name type="scientific">Dichotomopilus funicola</name>
    <dbReference type="NCBI Taxonomy" id="1934379"/>
    <lineage>
        <taxon>Eukaryota</taxon>
        <taxon>Fungi</taxon>
        <taxon>Dikarya</taxon>
        <taxon>Ascomycota</taxon>
        <taxon>Pezizomycotina</taxon>
        <taxon>Sordariomycetes</taxon>
        <taxon>Sordariomycetidae</taxon>
        <taxon>Sordariales</taxon>
        <taxon>Chaetomiaceae</taxon>
        <taxon>Dichotomopilus</taxon>
    </lineage>
</organism>
<evidence type="ECO:0000256" key="10">
    <source>
        <dbReference type="ARBA" id="ARBA00023027"/>
    </source>
</evidence>
<feature type="binding site" evidence="15">
    <location>
        <position position="193"/>
    </location>
    <ligand>
        <name>FAD</name>
        <dbReference type="ChEBI" id="CHEBI:57692"/>
    </ligand>
</feature>
<proteinExistence type="inferred from homology"/>
<dbReference type="SUPFAM" id="SSF52343">
    <property type="entry name" value="Ferredoxin reductase-like, C-terminal NADP-linked domain"/>
    <property type="match status" value="1"/>
</dbReference>
<feature type="domain" description="FAD-binding FR-type" evidence="17">
    <location>
        <begin position="119"/>
        <end position="225"/>
    </location>
</feature>
<keyword evidence="9 16" id="KW-0560">Oxidoreductase</keyword>
<protein>
    <recommendedName>
        <fullName evidence="16">NADH-cytochrome b5 reductase</fullName>
        <ecNumber evidence="16">1.6.2.2</ecNumber>
    </recommendedName>
</protein>
<feature type="binding site" evidence="15">
    <location>
        <position position="201"/>
    </location>
    <ligand>
        <name>FAD</name>
        <dbReference type="ChEBI" id="CHEBI:57692"/>
    </ligand>
</feature>
<dbReference type="PANTHER" id="PTHR19370">
    <property type="entry name" value="NADH-CYTOCHROME B5 REDUCTASE"/>
    <property type="match status" value="1"/>
</dbReference>
<feature type="binding site" evidence="15">
    <location>
        <position position="191"/>
    </location>
    <ligand>
        <name>FAD</name>
        <dbReference type="ChEBI" id="CHEBI:57692"/>
    </ligand>
</feature>
<evidence type="ECO:0000256" key="15">
    <source>
        <dbReference type="PIRSR" id="PIRSR601834-1"/>
    </source>
</evidence>
<reference evidence="18" key="2">
    <citation type="submission" date="2023-05" db="EMBL/GenBank/DDBJ databases">
        <authorList>
            <consortium name="Lawrence Berkeley National Laboratory"/>
            <person name="Steindorff A."/>
            <person name="Hensen N."/>
            <person name="Bonometti L."/>
            <person name="Westerberg I."/>
            <person name="Brannstrom I.O."/>
            <person name="Guillou S."/>
            <person name="Cros-Aarteil S."/>
            <person name="Calhoun S."/>
            <person name="Haridas S."/>
            <person name="Kuo A."/>
            <person name="Mondo S."/>
            <person name="Pangilinan J."/>
            <person name="Riley R."/>
            <person name="Labutti K."/>
            <person name="Andreopoulos B."/>
            <person name="Lipzen A."/>
            <person name="Chen C."/>
            <person name="Yanf M."/>
            <person name="Daum C."/>
            <person name="Ng V."/>
            <person name="Clum A."/>
            <person name="Ohm R."/>
            <person name="Martin F."/>
            <person name="Silar P."/>
            <person name="Natvig D."/>
            <person name="Lalanne C."/>
            <person name="Gautier V."/>
            <person name="Ament-Velasquez S.L."/>
            <person name="Kruys A."/>
            <person name="Hutchinson M.I."/>
            <person name="Powell A.J."/>
            <person name="Barry K."/>
            <person name="Miller A.N."/>
            <person name="Grigoriev I.V."/>
            <person name="Debuchy R."/>
            <person name="Gladieux P."/>
            <person name="Thoren M.H."/>
            <person name="Johannesson H."/>
        </authorList>
    </citation>
    <scope>NUCLEOTIDE SEQUENCE</scope>
    <source>
        <strain evidence="18">CBS 141.50</strain>
    </source>
</reference>
<dbReference type="Pfam" id="PF00175">
    <property type="entry name" value="NAD_binding_1"/>
    <property type="match status" value="1"/>
</dbReference>
<feature type="binding site" evidence="15">
    <location>
        <position position="175"/>
    </location>
    <ligand>
        <name>FAD</name>
        <dbReference type="ChEBI" id="CHEBI:57692"/>
    </ligand>
</feature>
<comment type="catalytic activity">
    <reaction evidence="14 16">
        <text>2 Fe(III)-[cytochrome b5] + NADH = 2 Fe(II)-[cytochrome b5] + NAD(+) + H(+)</text>
        <dbReference type="Rhea" id="RHEA:46680"/>
        <dbReference type="Rhea" id="RHEA-COMP:10438"/>
        <dbReference type="Rhea" id="RHEA-COMP:10439"/>
        <dbReference type="ChEBI" id="CHEBI:15378"/>
        <dbReference type="ChEBI" id="CHEBI:29033"/>
        <dbReference type="ChEBI" id="CHEBI:29034"/>
        <dbReference type="ChEBI" id="CHEBI:57540"/>
        <dbReference type="ChEBI" id="CHEBI:57945"/>
        <dbReference type="EC" id="1.6.2.2"/>
    </reaction>
</comment>
<evidence type="ECO:0000256" key="11">
    <source>
        <dbReference type="ARBA" id="ARBA00023128"/>
    </source>
</evidence>
<dbReference type="GeneID" id="87820957"/>
<keyword evidence="11" id="KW-0496">Mitochondrion</keyword>
<dbReference type="InterPro" id="IPR008333">
    <property type="entry name" value="Cbr1-like_FAD-bd_dom"/>
</dbReference>
<evidence type="ECO:0000256" key="16">
    <source>
        <dbReference type="RuleBase" id="RU361226"/>
    </source>
</evidence>
<dbReference type="PROSITE" id="PS51384">
    <property type="entry name" value="FAD_FR"/>
    <property type="match status" value="1"/>
</dbReference>
<dbReference type="FunFam" id="3.40.50.80:FF:000009">
    <property type="entry name" value="NADH-cytochrome b5 reductase"/>
    <property type="match status" value="1"/>
</dbReference>
<accession>A0AAN6UZ31</accession>
<keyword evidence="5" id="KW-0812">Transmembrane</keyword>
<dbReference type="Gene3D" id="2.40.30.10">
    <property type="entry name" value="Translation factors"/>
    <property type="match status" value="1"/>
</dbReference>
<name>A0AAN6UZ31_9PEZI</name>